<proteinExistence type="predicted"/>
<name>A0A177AW40_9BILA</name>
<comment type="caution">
    <text evidence="1">The sequence shown here is derived from an EMBL/GenBank/DDBJ whole genome shotgun (WGS) entry which is preliminary data.</text>
</comment>
<dbReference type="OrthoDB" id="78630at2759"/>
<dbReference type="EMBL" id="LWCA01001053">
    <property type="protein sequence ID" value="OAF66050.1"/>
    <property type="molecule type" value="Genomic_DNA"/>
</dbReference>
<reference evidence="1 2" key="1">
    <citation type="submission" date="2016-04" db="EMBL/GenBank/DDBJ databases">
        <title>The genome of Intoshia linei affirms orthonectids as highly simplified spiralians.</title>
        <authorList>
            <person name="Mikhailov K.V."/>
            <person name="Slusarev G.S."/>
            <person name="Nikitin M.A."/>
            <person name="Logacheva M.D."/>
            <person name="Penin A."/>
            <person name="Aleoshin V."/>
            <person name="Panchin Y.V."/>
        </authorList>
    </citation>
    <scope>NUCLEOTIDE SEQUENCE [LARGE SCALE GENOMIC DNA]</scope>
    <source>
        <strain evidence="1">Intl2013</strain>
        <tissue evidence="1">Whole animal</tissue>
    </source>
</reference>
<evidence type="ECO:0000313" key="1">
    <source>
        <dbReference type="EMBL" id="OAF66050.1"/>
    </source>
</evidence>
<accession>A0A177AW40</accession>
<sequence>MIEFPNRRNVYLDELHLCTYIHHNYAIHEDSLYDPMDDDNIEPLTKYKGQRYSMIAAIVNQVSNISYYHKENKTIHLIKGSIDIFVVETKDYHNMFNNK</sequence>
<evidence type="ECO:0000313" key="2">
    <source>
        <dbReference type="Proteomes" id="UP000078046"/>
    </source>
</evidence>
<keyword evidence="2" id="KW-1185">Reference proteome</keyword>
<protein>
    <submittedName>
        <fullName evidence="1">Uncharacterized protein</fullName>
    </submittedName>
</protein>
<gene>
    <name evidence="1" type="ORF">A3Q56_06224</name>
</gene>
<dbReference type="Proteomes" id="UP000078046">
    <property type="component" value="Unassembled WGS sequence"/>
</dbReference>
<organism evidence="1 2">
    <name type="scientific">Intoshia linei</name>
    <dbReference type="NCBI Taxonomy" id="1819745"/>
    <lineage>
        <taxon>Eukaryota</taxon>
        <taxon>Metazoa</taxon>
        <taxon>Spiralia</taxon>
        <taxon>Lophotrochozoa</taxon>
        <taxon>Mesozoa</taxon>
        <taxon>Orthonectida</taxon>
        <taxon>Rhopaluridae</taxon>
        <taxon>Intoshia</taxon>
    </lineage>
</organism>
<dbReference type="AlphaFoldDB" id="A0A177AW40"/>